<sequence length="64" mass="7350">MMKRIGTYRANEQILAYLFPTHTKGHDAQNTLGRVHIASPERQKKKQAPIVLLGPVHFHMYIVP</sequence>
<name>A0A1M6FBL5_9FLAO</name>
<proteinExistence type="predicted"/>
<reference evidence="2" key="1">
    <citation type="submission" date="2016-11" db="EMBL/GenBank/DDBJ databases">
        <authorList>
            <person name="Varghese N."/>
            <person name="Submissions S."/>
        </authorList>
    </citation>
    <scope>NUCLEOTIDE SEQUENCE [LARGE SCALE GENOMIC DNA]</scope>
    <source>
        <strain evidence="2">DSM 19858</strain>
    </source>
</reference>
<dbReference type="EMBL" id="FQYU01000002">
    <property type="protein sequence ID" value="SHI95057.1"/>
    <property type="molecule type" value="Genomic_DNA"/>
</dbReference>
<gene>
    <name evidence="1" type="ORF">SAMN04488513_102366</name>
</gene>
<evidence type="ECO:0000313" key="2">
    <source>
        <dbReference type="Proteomes" id="UP000184543"/>
    </source>
</evidence>
<dbReference type="STRING" id="192903.SAMN04488513_102366"/>
<keyword evidence="2" id="KW-1185">Reference proteome</keyword>
<dbReference type="AlphaFoldDB" id="A0A1M6FBL5"/>
<protein>
    <submittedName>
        <fullName evidence="1">Uncharacterized protein</fullName>
    </submittedName>
</protein>
<accession>A0A1M6FBL5</accession>
<evidence type="ECO:0000313" key="1">
    <source>
        <dbReference type="EMBL" id="SHI95057.1"/>
    </source>
</evidence>
<organism evidence="1 2">
    <name type="scientific">Pseudozobellia thermophila</name>
    <dbReference type="NCBI Taxonomy" id="192903"/>
    <lineage>
        <taxon>Bacteria</taxon>
        <taxon>Pseudomonadati</taxon>
        <taxon>Bacteroidota</taxon>
        <taxon>Flavobacteriia</taxon>
        <taxon>Flavobacteriales</taxon>
        <taxon>Flavobacteriaceae</taxon>
        <taxon>Pseudozobellia</taxon>
    </lineage>
</organism>
<dbReference type="Proteomes" id="UP000184543">
    <property type="component" value="Unassembled WGS sequence"/>
</dbReference>